<protein>
    <recommendedName>
        <fullName evidence="3">Alpha/beta hydrolase fold-3 domain-containing protein</fullName>
    </recommendedName>
</protein>
<feature type="domain" description="Alpha/beta hydrolase fold-3" evidence="3">
    <location>
        <begin position="450"/>
        <end position="522"/>
    </location>
</feature>
<reference evidence="4" key="1">
    <citation type="submission" date="2021-06" db="EMBL/GenBank/DDBJ databases">
        <title>Genome Sequence of Mortierella hyaline Strain SCG-10, a Cold-Adapted, Nitrate-Reducing Fungus Isolated from Soil in Minnesota, USA.</title>
        <authorList>
            <person name="Aldossari N."/>
        </authorList>
    </citation>
    <scope>NUCLEOTIDE SEQUENCE</scope>
    <source>
        <strain evidence="4">SCG-10</strain>
    </source>
</reference>
<evidence type="ECO:0000313" key="5">
    <source>
        <dbReference type="Proteomes" id="UP000707451"/>
    </source>
</evidence>
<accession>A0A9P8BTL5</accession>
<dbReference type="EMBL" id="JAHRHY010000008">
    <property type="protein sequence ID" value="KAG9067343.1"/>
    <property type="molecule type" value="Genomic_DNA"/>
</dbReference>
<gene>
    <name evidence="4" type="ORF">KI688_012126</name>
</gene>
<dbReference type="InterPro" id="IPR050300">
    <property type="entry name" value="GDXG_lipolytic_enzyme"/>
</dbReference>
<evidence type="ECO:0000256" key="2">
    <source>
        <dbReference type="SAM" id="MobiDB-lite"/>
    </source>
</evidence>
<dbReference type="AlphaFoldDB" id="A0A9P8BTL5"/>
<organism evidence="4 5">
    <name type="scientific">Linnemannia hyalina</name>
    <dbReference type="NCBI Taxonomy" id="64524"/>
    <lineage>
        <taxon>Eukaryota</taxon>
        <taxon>Fungi</taxon>
        <taxon>Fungi incertae sedis</taxon>
        <taxon>Mucoromycota</taxon>
        <taxon>Mortierellomycotina</taxon>
        <taxon>Mortierellomycetes</taxon>
        <taxon>Mortierellales</taxon>
        <taxon>Mortierellaceae</taxon>
        <taxon>Linnemannia</taxon>
    </lineage>
</organism>
<keyword evidence="1" id="KW-0378">Hydrolase</keyword>
<dbReference type="PANTHER" id="PTHR48081:SF8">
    <property type="entry name" value="ALPHA_BETA HYDROLASE FOLD-3 DOMAIN-CONTAINING PROTEIN-RELATED"/>
    <property type="match status" value="1"/>
</dbReference>
<dbReference type="InterPro" id="IPR013094">
    <property type="entry name" value="AB_hydrolase_3"/>
</dbReference>
<evidence type="ECO:0000313" key="4">
    <source>
        <dbReference type="EMBL" id="KAG9067343.1"/>
    </source>
</evidence>
<feature type="compositionally biased region" description="Polar residues" evidence="2">
    <location>
        <begin position="558"/>
        <end position="573"/>
    </location>
</feature>
<dbReference type="InterPro" id="IPR029058">
    <property type="entry name" value="AB_hydrolase_fold"/>
</dbReference>
<dbReference type="OrthoDB" id="408631at2759"/>
<dbReference type="Gene3D" id="3.40.50.1820">
    <property type="entry name" value="alpha/beta hydrolase"/>
    <property type="match status" value="1"/>
</dbReference>
<keyword evidence="5" id="KW-1185">Reference proteome</keyword>
<evidence type="ECO:0000259" key="3">
    <source>
        <dbReference type="Pfam" id="PF07859"/>
    </source>
</evidence>
<name>A0A9P8BTL5_9FUNG</name>
<proteinExistence type="predicted"/>
<dbReference type="GO" id="GO:0016787">
    <property type="term" value="F:hydrolase activity"/>
    <property type="evidence" value="ECO:0007669"/>
    <property type="project" value="UniProtKB-KW"/>
</dbReference>
<dbReference type="Proteomes" id="UP000707451">
    <property type="component" value="Unassembled WGS sequence"/>
</dbReference>
<dbReference type="SUPFAM" id="SSF53474">
    <property type="entry name" value="alpha/beta-Hydrolases"/>
    <property type="match status" value="1"/>
</dbReference>
<comment type="caution">
    <text evidence="4">The sequence shown here is derived from an EMBL/GenBank/DDBJ whole genome shotgun (WGS) entry which is preliminary data.</text>
</comment>
<evidence type="ECO:0000256" key="1">
    <source>
        <dbReference type="ARBA" id="ARBA00022801"/>
    </source>
</evidence>
<feature type="region of interest" description="Disordered" evidence="2">
    <location>
        <begin position="1"/>
        <end position="22"/>
    </location>
</feature>
<feature type="domain" description="Alpha/beta hydrolase fold-3" evidence="3">
    <location>
        <begin position="264"/>
        <end position="399"/>
    </location>
</feature>
<feature type="region of interest" description="Disordered" evidence="2">
    <location>
        <begin position="554"/>
        <end position="573"/>
    </location>
</feature>
<dbReference type="Pfam" id="PF07859">
    <property type="entry name" value="Abhydrolase_3"/>
    <property type="match status" value="2"/>
</dbReference>
<sequence length="665" mass="74440">MGKPNRLQTLYSRSGTDVPLGEKSPAIHVANGAFNPQQKPDINQNGNPPPYQRQFPRPSIFQRALLKGIPHRPSDIFFIFRVLTAALWAVIRLHCFELPYHFLTRFKKSSKQYPAEWTWWSSLFFSVLRACGSKVSTMAQVRFVGHFIEHMIQIENYFIKNVKITRGVQFKVNRGILLRPERATLAVVREELRRKGFSDDPLNPSEAFFKSLHPEGGPNARVANMPEEVGSISDDGTYTLKGEWIEALDDPKNPDLRPRSKTVILYFHGGAHVFCSPKTHTHMLARLCKAVGPGTRAFSLDYRLAPESPFPAAIHDAFAAYLYLTEPDHAALTLDEESAVHELAVDPRDLVVGGDSAGGNLAATFMLYMARYVQPSTKPKFVLPHAALLLSPWTDLSSSVPAAKNVDWYSYFPGPVGISPLDKNAYNYAGYYLCGEPDLMLNARNGFGVDRRWEWYSHLVQHPLVSAAHSVEGTMAGLTNTLVHTATHDRLVDDSRLYAHRLGLENPGRLTRIEIYKDMVHVHQVLPLLFKSAQIAINNLARFIERSRYIRDEHERSSGNGSTTQLKSSSPVTPTRTFAAVLRKVPVRESPANQGEEEEEVAKDVKVVVVPAFMQPTMVRGKSAGDGVEWVVVEQNGRETAGDEGTAIDILINAWPLRTQNTKEE</sequence>
<feature type="compositionally biased region" description="Polar residues" evidence="2">
    <location>
        <begin position="1"/>
        <end position="15"/>
    </location>
</feature>
<dbReference type="PANTHER" id="PTHR48081">
    <property type="entry name" value="AB HYDROLASE SUPERFAMILY PROTEIN C4A8.06C"/>
    <property type="match status" value="1"/>
</dbReference>